<dbReference type="Proteomes" id="UP001143307">
    <property type="component" value="Unassembled WGS sequence"/>
</dbReference>
<evidence type="ECO:0000313" key="2">
    <source>
        <dbReference type="Proteomes" id="UP001143307"/>
    </source>
</evidence>
<proteinExistence type="predicted"/>
<accession>A0ABT3SZ07</accession>
<dbReference type="PANTHER" id="PTHR33639:SF2">
    <property type="entry name" value="DUF393 DOMAIN-CONTAINING PROTEIN"/>
    <property type="match status" value="1"/>
</dbReference>
<organism evidence="1 2">
    <name type="scientific">Candidatus Seongchinamella marina</name>
    <dbReference type="NCBI Taxonomy" id="2518990"/>
    <lineage>
        <taxon>Bacteria</taxon>
        <taxon>Pseudomonadati</taxon>
        <taxon>Pseudomonadota</taxon>
        <taxon>Gammaproteobacteria</taxon>
        <taxon>Cellvibrionales</taxon>
        <taxon>Halieaceae</taxon>
        <taxon>Seongchinamella</taxon>
    </lineage>
</organism>
<sequence>MRALIPREPFSYRQDTKVPDFNDSGPITVVDGDCALCTVAARLIARFDRALEFRICPLQTELGSALLGHYGLEISDPESWLYIVDGSAYTSLDGMIRAGARVGGAGWLLQPLRLMPASMQDWIYQKIARNRYRLFGRKDMCAVPDPALCARLIE</sequence>
<gene>
    <name evidence="1" type="ORF">EYC87_16320</name>
</gene>
<dbReference type="PANTHER" id="PTHR33639">
    <property type="entry name" value="THIOL-DISULFIDE OXIDOREDUCTASE DCC"/>
    <property type="match status" value="1"/>
</dbReference>
<dbReference type="Pfam" id="PF04134">
    <property type="entry name" value="DCC1-like"/>
    <property type="match status" value="1"/>
</dbReference>
<reference evidence="1" key="1">
    <citation type="submission" date="2019-02" db="EMBL/GenBank/DDBJ databases">
        <authorList>
            <person name="Li S.-H."/>
        </authorList>
    </citation>
    <scope>NUCLEOTIDE SEQUENCE</scope>
    <source>
        <strain evidence="1">IMCC8485</strain>
    </source>
</reference>
<keyword evidence="2" id="KW-1185">Reference proteome</keyword>
<name>A0ABT3SZ07_9GAMM</name>
<comment type="caution">
    <text evidence="1">The sequence shown here is derived from an EMBL/GenBank/DDBJ whole genome shotgun (WGS) entry which is preliminary data.</text>
</comment>
<dbReference type="EMBL" id="SHNP01000006">
    <property type="protein sequence ID" value="MCX2975150.1"/>
    <property type="molecule type" value="Genomic_DNA"/>
</dbReference>
<protein>
    <submittedName>
        <fullName evidence="1">DUF393 domain-containing protein</fullName>
    </submittedName>
</protein>
<evidence type="ECO:0000313" key="1">
    <source>
        <dbReference type="EMBL" id="MCX2975150.1"/>
    </source>
</evidence>
<dbReference type="InterPro" id="IPR007263">
    <property type="entry name" value="DCC1-like"/>
</dbReference>
<dbReference type="InterPro" id="IPR052927">
    <property type="entry name" value="DCC_oxidoreductase"/>
</dbReference>